<reference evidence="1" key="1">
    <citation type="submission" date="2024-05" db="EMBL/GenBank/DDBJ databases">
        <title>Complete genome sequence of bacteriophages Merry and Sunny infecting Microbacterium sp. isolated from an alkaline commercial outdoor algal pond.</title>
        <authorList>
            <person name="Levesque A.V."/>
            <person name="Rabines A.J."/>
            <person name="Alrubaiaan E."/>
            <person name="Oliver A."/>
            <person name="Allen E.E."/>
            <person name="Hazlebeck D."/>
            <person name="Pinowska A."/>
            <person name="Traller J.C."/>
            <person name="Zeigler Allen L."/>
        </authorList>
    </citation>
    <scope>NUCLEOTIDE SEQUENCE</scope>
</reference>
<accession>A0AAU7J8D8</accession>
<proteinExistence type="predicted"/>
<dbReference type="EMBL" id="PP763431">
    <property type="protein sequence ID" value="XBN42097.1"/>
    <property type="molecule type" value="Genomic_DNA"/>
</dbReference>
<evidence type="ECO:0000313" key="1">
    <source>
        <dbReference type="EMBL" id="XBN42097.1"/>
    </source>
</evidence>
<protein>
    <recommendedName>
        <fullName evidence="2">Minor tail protein</fullName>
    </recommendedName>
</protein>
<evidence type="ECO:0008006" key="2">
    <source>
        <dbReference type="Google" id="ProtNLM"/>
    </source>
</evidence>
<name>A0AAU7J8D8_9VIRU</name>
<organism evidence="1">
    <name type="scientific">Microbacterium phage Merry</name>
    <dbReference type="NCBI Taxonomy" id="3144827"/>
    <lineage>
        <taxon>Viruses</taxon>
    </lineage>
</organism>
<sequence length="169" mass="18262">MYYETYNAVTNPGGATPAGWYPVFGSMPVMMGSDKGTTTTPNNTWTFLNTGFGSGTTFRNDGFVFGTDKIDVPIPGLYQIEATVRFSPANTGEARLVRLWGDQSSVYSNLWLRMAAGSTWSGSQVQSLHISGLVPCASSFSVQTYQNSGSNNSVLLQDVSAEFRGVRRA</sequence>